<dbReference type="EMBL" id="VTOX01000008">
    <property type="protein sequence ID" value="NKE67886.1"/>
    <property type="molecule type" value="Genomic_DNA"/>
</dbReference>
<proteinExistence type="predicted"/>
<gene>
    <name evidence="1" type="ORF">RAMLITH_18860</name>
</gene>
<evidence type="ECO:0000313" key="2">
    <source>
        <dbReference type="Proteomes" id="UP000521868"/>
    </source>
</evidence>
<keyword evidence="2" id="KW-1185">Reference proteome</keyword>
<organism evidence="1 2">
    <name type="scientific">Ramlibacter lithotrophicus</name>
    <dbReference type="NCBI Taxonomy" id="2606681"/>
    <lineage>
        <taxon>Bacteria</taxon>
        <taxon>Pseudomonadati</taxon>
        <taxon>Pseudomonadota</taxon>
        <taxon>Betaproteobacteria</taxon>
        <taxon>Burkholderiales</taxon>
        <taxon>Comamonadaceae</taxon>
        <taxon>Ramlibacter</taxon>
    </lineage>
</organism>
<protein>
    <submittedName>
        <fullName evidence="1">Uncharacterized protein</fullName>
    </submittedName>
</protein>
<comment type="caution">
    <text evidence="1">The sequence shown here is derived from an EMBL/GenBank/DDBJ whole genome shotgun (WGS) entry which is preliminary data.</text>
</comment>
<name>A0A7X6I7U6_9BURK</name>
<sequence length="382" mass="39719">MSKPLAASIVDFVLGLALAPADQESGNRFSVEGLSLRAAGEGALEVGIQRLTAASLRVASGPLMLELEHLAVHKVVALVRIEAGRPRLQALEAAGAELSGVKVQAPLVASRPTGGEPYALHVHGAAAATGHVTSRQPAGGPWCLGPLADANGTIRAEIIDAHLLFDADVTVPIREGRVDFNAATVEHVGPDSRMGVSRLGLYVDAPNGRSYLYQFPSAPVAGVEFERRGAALGPWVADRGKLLLQEFGEGLLRQCGGAQGAGLTEQARLLFERTALSGELRLGDGRFCVPGAQGETAGRAEGRNAIRLHSEAVGRGVTVDVASLLVRNALLGTRDAGIACDEIAGALRLRLFVAESQVRLAFELANMNIAGLRLGGGRPTSA</sequence>
<dbReference type="Proteomes" id="UP000521868">
    <property type="component" value="Unassembled WGS sequence"/>
</dbReference>
<reference evidence="1 2" key="1">
    <citation type="journal article" date="2020" name="Nature">
        <title>Bacterial chemolithoautotrophy via manganese oxidation.</title>
        <authorList>
            <person name="Yu H."/>
            <person name="Leadbetter J.R."/>
        </authorList>
    </citation>
    <scope>NUCLEOTIDE SEQUENCE [LARGE SCALE GENOMIC DNA]</scope>
    <source>
        <strain evidence="1 2">RBP-1</strain>
    </source>
</reference>
<dbReference type="AlphaFoldDB" id="A0A7X6I7U6"/>
<evidence type="ECO:0000313" key="1">
    <source>
        <dbReference type="EMBL" id="NKE67886.1"/>
    </source>
</evidence>
<accession>A0A7X6I7U6</accession>
<dbReference type="RefSeq" id="WP_168109020.1">
    <property type="nucleotide sequence ID" value="NZ_VTOX01000008.1"/>
</dbReference>